<evidence type="ECO:0000313" key="2">
    <source>
        <dbReference type="Proteomes" id="UP000827976"/>
    </source>
</evidence>
<organism evidence="1 2">
    <name type="scientific">Dioscorea alata</name>
    <name type="common">Purple yam</name>
    <dbReference type="NCBI Taxonomy" id="55571"/>
    <lineage>
        <taxon>Eukaryota</taxon>
        <taxon>Viridiplantae</taxon>
        <taxon>Streptophyta</taxon>
        <taxon>Embryophyta</taxon>
        <taxon>Tracheophyta</taxon>
        <taxon>Spermatophyta</taxon>
        <taxon>Magnoliopsida</taxon>
        <taxon>Liliopsida</taxon>
        <taxon>Dioscoreales</taxon>
        <taxon>Dioscoreaceae</taxon>
        <taxon>Dioscorea</taxon>
    </lineage>
</organism>
<protein>
    <submittedName>
        <fullName evidence="1">Uncharacterized protein</fullName>
    </submittedName>
</protein>
<reference evidence="2" key="1">
    <citation type="journal article" date="2022" name="Nat. Commun.">
        <title>Chromosome evolution and the genetic basis of agronomically important traits in greater yam.</title>
        <authorList>
            <person name="Bredeson J.V."/>
            <person name="Lyons J.B."/>
            <person name="Oniyinde I.O."/>
            <person name="Okereke N.R."/>
            <person name="Kolade O."/>
            <person name="Nnabue I."/>
            <person name="Nwadili C.O."/>
            <person name="Hribova E."/>
            <person name="Parker M."/>
            <person name="Nwogha J."/>
            <person name="Shu S."/>
            <person name="Carlson J."/>
            <person name="Kariba R."/>
            <person name="Muthemba S."/>
            <person name="Knop K."/>
            <person name="Barton G.J."/>
            <person name="Sherwood A.V."/>
            <person name="Lopez-Montes A."/>
            <person name="Asiedu R."/>
            <person name="Jamnadass R."/>
            <person name="Muchugi A."/>
            <person name="Goodstein D."/>
            <person name="Egesi C.N."/>
            <person name="Featherston J."/>
            <person name="Asfaw A."/>
            <person name="Simpson G.G."/>
            <person name="Dolezel J."/>
            <person name="Hendre P.S."/>
            <person name="Van Deynze A."/>
            <person name="Kumar P.L."/>
            <person name="Obidiegwu J.E."/>
            <person name="Bhattacharjee R."/>
            <person name="Rokhsar D.S."/>
        </authorList>
    </citation>
    <scope>NUCLEOTIDE SEQUENCE [LARGE SCALE GENOMIC DNA]</scope>
    <source>
        <strain evidence="2">cv. TDa95/00328</strain>
    </source>
</reference>
<comment type="caution">
    <text evidence="1">The sequence shown here is derived from an EMBL/GenBank/DDBJ whole genome shotgun (WGS) entry which is preliminary data.</text>
</comment>
<proteinExistence type="predicted"/>
<gene>
    <name evidence="1" type="ORF">IHE45_12G021800</name>
</gene>
<dbReference type="Proteomes" id="UP000827976">
    <property type="component" value="Chromosome 12"/>
</dbReference>
<sequence>METPEVARLEKIMKKAEKQCRAAKSSIWMWIQVAHV</sequence>
<name>A0ACB7V0T8_DIOAL</name>
<evidence type="ECO:0000313" key="1">
    <source>
        <dbReference type="EMBL" id="KAH7666833.1"/>
    </source>
</evidence>
<keyword evidence="2" id="KW-1185">Reference proteome</keyword>
<dbReference type="EMBL" id="CM037022">
    <property type="protein sequence ID" value="KAH7666833.1"/>
    <property type="molecule type" value="Genomic_DNA"/>
</dbReference>
<accession>A0ACB7V0T8</accession>